<evidence type="ECO:0008006" key="3">
    <source>
        <dbReference type="Google" id="ProtNLM"/>
    </source>
</evidence>
<keyword evidence="2" id="KW-1185">Reference proteome</keyword>
<evidence type="ECO:0000313" key="1">
    <source>
        <dbReference type="EMBL" id="KAL3769607.1"/>
    </source>
</evidence>
<reference evidence="1 2" key="1">
    <citation type="submission" date="2024-10" db="EMBL/GenBank/DDBJ databases">
        <title>Updated reference genomes for cyclostephanoid diatoms.</title>
        <authorList>
            <person name="Roberts W.R."/>
            <person name="Alverson A.J."/>
        </authorList>
    </citation>
    <scope>NUCLEOTIDE SEQUENCE [LARGE SCALE GENOMIC DNA]</scope>
    <source>
        <strain evidence="1 2">AJA010-31</strain>
    </source>
</reference>
<sequence length="277" mass="30799">MHSSNNYSSKEKGLGSSTIVTFKRWISLRPIRSALLLIIFVSSIIIHSHPNAKHILSKQLRSSQPTVPECPAAPWKKNESLHGNCQGNALKVNEGPKSATECATTCCDDPECITFQYRSDTGCYQGTDVRLGLEKDGTPTWCNDSPPVIWRGQYLVPRVQDENGKDIVYSDAEKEQFRKKNCDLKTWTPDERQGQCFGLGGKREAASGSDEDCMKACCHDPNCGAWQWSKDSGCFYNKWMFGCLPGSSEAYVGKRKFQSSRTYTDGGGKPYQQVLAA</sequence>
<protein>
    <recommendedName>
        <fullName evidence="3">Apple domain-containing protein</fullName>
    </recommendedName>
</protein>
<evidence type="ECO:0000313" key="2">
    <source>
        <dbReference type="Proteomes" id="UP001530400"/>
    </source>
</evidence>
<comment type="caution">
    <text evidence="1">The sequence shown here is derived from an EMBL/GenBank/DDBJ whole genome shotgun (WGS) entry which is preliminary data.</text>
</comment>
<dbReference type="AlphaFoldDB" id="A0ABD3N1M4"/>
<name>A0ABD3N1M4_9STRA</name>
<proteinExistence type="predicted"/>
<accession>A0ABD3N1M4</accession>
<gene>
    <name evidence="1" type="ORF">ACHAWO_011553</name>
</gene>
<dbReference type="Proteomes" id="UP001530400">
    <property type="component" value="Unassembled WGS sequence"/>
</dbReference>
<dbReference type="EMBL" id="JALLPJ020001329">
    <property type="protein sequence ID" value="KAL3769607.1"/>
    <property type="molecule type" value="Genomic_DNA"/>
</dbReference>
<organism evidence="1 2">
    <name type="scientific">Cyclotella atomus</name>
    <dbReference type="NCBI Taxonomy" id="382360"/>
    <lineage>
        <taxon>Eukaryota</taxon>
        <taxon>Sar</taxon>
        <taxon>Stramenopiles</taxon>
        <taxon>Ochrophyta</taxon>
        <taxon>Bacillariophyta</taxon>
        <taxon>Coscinodiscophyceae</taxon>
        <taxon>Thalassiosirophycidae</taxon>
        <taxon>Stephanodiscales</taxon>
        <taxon>Stephanodiscaceae</taxon>
        <taxon>Cyclotella</taxon>
    </lineage>
</organism>